<dbReference type="AlphaFoldDB" id="A0AAV6MUY1"/>
<evidence type="ECO:0000313" key="3">
    <source>
        <dbReference type="Proteomes" id="UP000685013"/>
    </source>
</evidence>
<feature type="non-terminal residue" evidence="2">
    <location>
        <position position="1"/>
    </location>
</feature>
<name>A0AAV6MUY1_9ROSI</name>
<evidence type="ECO:0000256" key="1">
    <source>
        <dbReference type="SAM" id="MobiDB-lite"/>
    </source>
</evidence>
<accession>A0AAV6MUY1</accession>
<comment type="caution">
    <text evidence="2">The sequence shown here is derived from an EMBL/GenBank/DDBJ whole genome shotgun (WGS) entry which is preliminary data.</text>
</comment>
<evidence type="ECO:0000313" key="2">
    <source>
        <dbReference type="EMBL" id="KAG6588068.1"/>
    </source>
</evidence>
<dbReference type="Proteomes" id="UP000685013">
    <property type="component" value="Chromosome 11"/>
</dbReference>
<dbReference type="EMBL" id="JAGKQH010000011">
    <property type="protein sequence ID" value="KAG6588068.1"/>
    <property type="molecule type" value="Genomic_DNA"/>
</dbReference>
<feature type="region of interest" description="Disordered" evidence="1">
    <location>
        <begin position="43"/>
        <end position="80"/>
    </location>
</feature>
<sequence length="142" mass="15214">MSKKITGFKSFPNPIKTRNAAPGYRKVQDKAIDEEQEAAINARVPSNLRPLDGGPNHHLPLISSREEEEAAVPAGGGKERMKATAVATKSLNPSETVVVVNDRQELALGLDASGTNQPSYTRRALEHVKKLGFASSGLWAVG</sequence>
<reference evidence="2 3" key="1">
    <citation type="journal article" date="2021" name="Hortic Res">
        <title>The domestication of Cucurbita argyrosperma as revealed by the genome of its wild relative.</title>
        <authorList>
            <person name="Barrera-Redondo J."/>
            <person name="Sanchez-de la Vega G."/>
            <person name="Aguirre-Liguori J.A."/>
            <person name="Castellanos-Morales G."/>
            <person name="Gutierrez-Guerrero Y.T."/>
            <person name="Aguirre-Dugua X."/>
            <person name="Aguirre-Planter E."/>
            <person name="Tenaillon M.I."/>
            <person name="Lira-Saade R."/>
            <person name="Eguiarte L.E."/>
        </authorList>
    </citation>
    <scope>NUCLEOTIDE SEQUENCE [LARGE SCALE GENOMIC DNA]</scope>
    <source>
        <strain evidence="2">JBR-2021</strain>
    </source>
</reference>
<proteinExistence type="predicted"/>
<keyword evidence="3" id="KW-1185">Reference proteome</keyword>
<gene>
    <name evidence="2" type="ORF">SDJN03_16633</name>
</gene>
<feature type="region of interest" description="Disordered" evidence="1">
    <location>
        <begin position="1"/>
        <end position="23"/>
    </location>
</feature>
<protein>
    <submittedName>
        <fullName evidence="2">Uncharacterized protein</fullName>
    </submittedName>
</protein>
<organism evidence="2 3">
    <name type="scientific">Cucurbita argyrosperma subsp. sororia</name>
    <dbReference type="NCBI Taxonomy" id="37648"/>
    <lineage>
        <taxon>Eukaryota</taxon>
        <taxon>Viridiplantae</taxon>
        <taxon>Streptophyta</taxon>
        <taxon>Embryophyta</taxon>
        <taxon>Tracheophyta</taxon>
        <taxon>Spermatophyta</taxon>
        <taxon>Magnoliopsida</taxon>
        <taxon>eudicotyledons</taxon>
        <taxon>Gunneridae</taxon>
        <taxon>Pentapetalae</taxon>
        <taxon>rosids</taxon>
        <taxon>fabids</taxon>
        <taxon>Cucurbitales</taxon>
        <taxon>Cucurbitaceae</taxon>
        <taxon>Cucurbiteae</taxon>
        <taxon>Cucurbita</taxon>
    </lineage>
</organism>